<dbReference type="Proteomes" id="UP000321412">
    <property type="component" value="Unassembled WGS sequence"/>
</dbReference>
<evidence type="ECO:0000313" key="1">
    <source>
        <dbReference type="EMBL" id="TXD37099.1"/>
    </source>
</evidence>
<gene>
    <name evidence="1" type="ORF">FRC98_10200</name>
</gene>
<proteinExistence type="predicted"/>
<dbReference type="EMBL" id="VOSM01000004">
    <property type="protein sequence ID" value="TXD37099.1"/>
    <property type="molecule type" value="Genomic_DNA"/>
</dbReference>
<dbReference type="OrthoDB" id="5515554at2"/>
<keyword evidence="2" id="KW-1185">Reference proteome</keyword>
<accession>A0A5C6X5C0</accession>
<evidence type="ECO:0000313" key="2">
    <source>
        <dbReference type="Proteomes" id="UP000321412"/>
    </source>
</evidence>
<protein>
    <submittedName>
        <fullName evidence="1">Uncharacterized protein</fullName>
    </submittedName>
</protein>
<comment type="caution">
    <text evidence="1">The sequence shown here is derived from an EMBL/GenBank/DDBJ whole genome shotgun (WGS) entry which is preliminary data.</text>
</comment>
<reference evidence="1 2" key="1">
    <citation type="submission" date="2019-08" db="EMBL/GenBank/DDBJ databases">
        <title>Bradymonadales sp. TMQ4.</title>
        <authorList>
            <person name="Liang Q."/>
        </authorList>
    </citation>
    <scope>NUCLEOTIDE SEQUENCE [LARGE SCALE GENOMIC DNA]</scope>
    <source>
        <strain evidence="1 2">TMQ4</strain>
    </source>
</reference>
<dbReference type="AlphaFoldDB" id="A0A5C6X5C0"/>
<organism evidence="1 2">
    <name type="scientific">Lujinxingia vulgaris</name>
    <dbReference type="NCBI Taxonomy" id="2600176"/>
    <lineage>
        <taxon>Bacteria</taxon>
        <taxon>Deltaproteobacteria</taxon>
        <taxon>Bradymonadales</taxon>
        <taxon>Lujinxingiaceae</taxon>
        <taxon>Lujinxingia</taxon>
    </lineage>
</organism>
<sequence>MAGLVVLTALGAWGWHLWGGVHGGLPESLTAQPGRAGKVGTLRALEVGVEARRVARELAAPRLDACDPGWTLGEPVTLTSTLTLRAREGRLERRWEETLSYREDAAGHGELTIDATSTDVLDVPVNHTRRWTWSPEEVLEWVGPESAVEHPPESPALARARQEAHGQLEALMRTLAEGWAPTSESTLTPQQGAAYRCGPKIVLPEEDWASVLRARAEMLSASVTLEPRGEARCQVLHARLTLAQGGELEVGLETCARSGPEEVSIEAPARRTSLDVLDGQRELRRVEAWLKERIDTGELEAGPGLAVEDEE</sequence>
<name>A0A5C6X5C0_9DELT</name>
<dbReference type="RefSeq" id="WP_146981310.1">
    <property type="nucleotide sequence ID" value="NZ_VOSM01000004.1"/>
</dbReference>